<dbReference type="Proteomes" id="UP000091956">
    <property type="component" value="Unassembled WGS sequence"/>
</dbReference>
<accession>A0A1B8GKX5</accession>
<evidence type="ECO:0000313" key="1">
    <source>
        <dbReference type="EMBL" id="OBT96491.1"/>
    </source>
</evidence>
<sequence length="390" mass="42188">MAPNILVFAGAPMPSSLDWEFDALIENFLPPISQFAGLSYDAHPSPLPTASHEHVRWRSLRAASEPLVYSQLQAGASPDEDKGNAAAPAAADSALSSFGTDQSLSSARQVDTQPLTTEFTDDITSQFYEDSLAVYENLPSSAIPAPGPEDDILRLDAEAGTTASNATSFSTSLGFSFNSHSTAPSNLPVPDGGRINELGYIPNSKYLHSIQPQTMTVNIIVGIISISPPRSIQTRGGSTVEIVELLVGDETRSGFGINCWLPLNVVSRPTGGHPDLRSSLSGLRPQDIILVRNVALTSFRGKVYGQSLRREVTKVYLLFRNRIDREDEGGCYSVRDLNTTIGSDTHPQVAKTIRVREWVLRFVGHGAGAMRRTDEGKVEVVDEKLPPDTQ</sequence>
<reference evidence="1 2" key="1">
    <citation type="submission" date="2016-03" db="EMBL/GenBank/DDBJ databases">
        <title>Comparative genomics of Pseudogymnoascus destructans, the fungus causing white-nose syndrome of bats.</title>
        <authorList>
            <person name="Palmer J.M."/>
            <person name="Drees K.P."/>
            <person name="Foster J.T."/>
            <person name="Lindner D.L."/>
        </authorList>
    </citation>
    <scope>NUCLEOTIDE SEQUENCE [LARGE SCALE GENOMIC DNA]</scope>
    <source>
        <strain evidence="1 2">UAMH 10579</strain>
    </source>
</reference>
<gene>
    <name evidence="1" type="ORF">VE01_05715</name>
</gene>
<protein>
    <submittedName>
        <fullName evidence="1">Uncharacterized protein</fullName>
    </submittedName>
</protein>
<dbReference type="Gene3D" id="2.40.50.140">
    <property type="entry name" value="Nucleic acid-binding proteins"/>
    <property type="match status" value="1"/>
</dbReference>
<dbReference type="InterPro" id="IPR012340">
    <property type="entry name" value="NA-bd_OB-fold"/>
</dbReference>
<organism evidence="1 2">
    <name type="scientific">Pseudogymnoascus verrucosus</name>
    <dbReference type="NCBI Taxonomy" id="342668"/>
    <lineage>
        <taxon>Eukaryota</taxon>
        <taxon>Fungi</taxon>
        <taxon>Dikarya</taxon>
        <taxon>Ascomycota</taxon>
        <taxon>Pezizomycotina</taxon>
        <taxon>Leotiomycetes</taxon>
        <taxon>Thelebolales</taxon>
        <taxon>Thelebolaceae</taxon>
        <taxon>Pseudogymnoascus</taxon>
    </lineage>
</organism>
<dbReference type="GeneID" id="28839101"/>
<keyword evidence="2" id="KW-1185">Reference proteome</keyword>
<reference evidence="2" key="2">
    <citation type="journal article" date="2018" name="Nat. Commun.">
        <title>Extreme sensitivity to ultraviolet light in the fungal pathogen causing white-nose syndrome of bats.</title>
        <authorList>
            <person name="Palmer J.M."/>
            <person name="Drees K.P."/>
            <person name="Foster J.T."/>
            <person name="Lindner D.L."/>
        </authorList>
    </citation>
    <scope>NUCLEOTIDE SEQUENCE [LARGE SCALE GENOMIC DNA]</scope>
    <source>
        <strain evidence="2">UAMH 10579</strain>
    </source>
</reference>
<dbReference type="EMBL" id="KV460228">
    <property type="protein sequence ID" value="OBT96491.1"/>
    <property type="molecule type" value="Genomic_DNA"/>
</dbReference>
<dbReference type="RefSeq" id="XP_018130224.1">
    <property type="nucleotide sequence ID" value="XM_018275175.1"/>
</dbReference>
<proteinExistence type="predicted"/>
<dbReference type="SUPFAM" id="SSF50249">
    <property type="entry name" value="Nucleic acid-binding proteins"/>
    <property type="match status" value="1"/>
</dbReference>
<dbReference type="OrthoDB" id="5378679at2759"/>
<name>A0A1B8GKX5_9PEZI</name>
<evidence type="ECO:0000313" key="2">
    <source>
        <dbReference type="Proteomes" id="UP000091956"/>
    </source>
</evidence>
<dbReference type="AlphaFoldDB" id="A0A1B8GKX5"/>